<feature type="transmembrane region" description="Helical" evidence="1">
    <location>
        <begin position="347"/>
        <end position="364"/>
    </location>
</feature>
<feature type="transmembrane region" description="Helical" evidence="1">
    <location>
        <begin position="221"/>
        <end position="246"/>
    </location>
</feature>
<gene>
    <name evidence="2" type="ORF">SDC9_88184</name>
</gene>
<feature type="transmembrane region" description="Helical" evidence="1">
    <location>
        <begin position="109"/>
        <end position="130"/>
    </location>
</feature>
<evidence type="ECO:0008006" key="3">
    <source>
        <dbReference type="Google" id="ProtNLM"/>
    </source>
</evidence>
<keyword evidence="1" id="KW-0812">Transmembrane</keyword>
<evidence type="ECO:0000313" key="2">
    <source>
        <dbReference type="EMBL" id="MPM41529.1"/>
    </source>
</evidence>
<feature type="transmembrane region" description="Helical" evidence="1">
    <location>
        <begin position="83"/>
        <end position="103"/>
    </location>
</feature>
<sequence length="590" mass="64566">MKQFGGFIKTTGKDLWRAIARFPLTVLCLAGITAISCYVIYLRNTPPLILEKLALTFLVAAILAMAAQFAVENVSKLGTLRAAAHIVSAALAVGFFFLLRPAPRIGSEIGVRSAVAVFALICAILWLPSVNGRTDFNRVALTHFKAVFTSALYAAVLSGGIAAIISAVDILLFHVDSVVYRYMLSVVWILFAGVCDLSLLPEFGREEDAQREERAGKYPRFLEILISYIAIPLMGAYTVVLTAYFVKILITHKWPSGQLGPLILAYSAVGLVLLVLASLAQNRFAVWYRRLFPKALVPIVILQMVSVGIRLRAYGVTESRYYLALFGIFSLVIGVILSFRPVAGNRLIALLAAGFAVVSIIPPVDAFNVSRHSQISRLERILQAEGMLSGGVLTPKSSASEETKKETTSILSYLDGRAALDQLSWLPENFEIYEDMETTFGFASTYSGYDPNTKYSQLFLAPNEPLAISGYDVSTNLNSSRYDSDNRPVSFTVRDIAYRMSVSRISDQDARVSVQTADGTELVGTDLYSFSRTLIDTTPDSKSGLPAEQLTLDTEQNGYRLRVIFQSINVDSGSSGMNIDYSMTVLFGAP</sequence>
<feature type="transmembrane region" description="Helical" evidence="1">
    <location>
        <begin position="151"/>
        <end position="173"/>
    </location>
</feature>
<reference evidence="2" key="1">
    <citation type="submission" date="2019-08" db="EMBL/GenBank/DDBJ databases">
        <authorList>
            <person name="Kucharzyk K."/>
            <person name="Murdoch R.W."/>
            <person name="Higgins S."/>
            <person name="Loffler F."/>
        </authorList>
    </citation>
    <scope>NUCLEOTIDE SEQUENCE</scope>
</reference>
<feature type="transmembrane region" description="Helical" evidence="1">
    <location>
        <begin position="53"/>
        <end position="71"/>
    </location>
</feature>
<dbReference type="InterPro" id="IPR025291">
    <property type="entry name" value="DUF4153"/>
</dbReference>
<organism evidence="2">
    <name type="scientific">bioreactor metagenome</name>
    <dbReference type="NCBI Taxonomy" id="1076179"/>
    <lineage>
        <taxon>unclassified sequences</taxon>
        <taxon>metagenomes</taxon>
        <taxon>ecological metagenomes</taxon>
    </lineage>
</organism>
<keyword evidence="1" id="KW-0472">Membrane</keyword>
<dbReference type="EMBL" id="VSSQ01009404">
    <property type="protein sequence ID" value="MPM41529.1"/>
    <property type="molecule type" value="Genomic_DNA"/>
</dbReference>
<dbReference type="AlphaFoldDB" id="A0A644ZKX0"/>
<comment type="caution">
    <text evidence="2">The sequence shown here is derived from an EMBL/GenBank/DDBJ whole genome shotgun (WGS) entry which is preliminary data.</text>
</comment>
<feature type="transmembrane region" description="Helical" evidence="1">
    <location>
        <begin position="179"/>
        <end position="200"/>
    </location>
</feature>
<name>A0A644ZKX0_9ZZZZ</name>
<protein>
    <recommendedName>
        <fullName evidence="3">DUF4153 domain-containing protein</fullName>
    </recommendedName>
</protein>
<accession>A0A644ZKX0</accession>
<feature type="transmembrane region" description="Helical" evidence="1">
    <location>
        <begin position="21"/>
        <end position="41"/>
    </location>
</feature>
<dbReference type="Pfam" id="PF13687">
    <property type="entry name" value="DUF4153"/>
    <property type="match status" value="1"/>
</dbReference>
<feature type="transmembrane region" description="Helical" evidence="1">
    <location>
        <begin position="258"/>
        <end position="279"/>
    </location>
</feature>
<proteinExistence type="predicted"/>
<feature type="transmembrane region" description="Helical" evidence="1">
    <location>
        <begin position="321"/>
        <end position="340"/>
    </location>
</feature>
<keyword evidence="1" id="KW-1133">Transmembrane helix</keyword>
<evidence type="ECO:0000256" key="1">
    <source>
        <dbReference type="SAM" id="Phobius"/>
    </source>
</evidence>